<feature type="domain" description="Dystroglycan-type cadherin-like" evidence="1">
    <location>
        <begin position="219"/>
        <end position="321"/>
    </location>
</feature>
<name>A0A450V7V1_9GAMM</name>
<gene>
    <name evidence="2" type="ORF">BECKH772C_GA0070978_100541</name>
</gene>
<dbReference type="EMBL" id="CAADFJ010000054">
    <property type="protein sequence ID" value="VFK00858.1"/>
    <property type="molecule type" value="Genomic_DNA"/>
</dbReference>
<dbReference type="GO" id="GO:0005509">
    <property type="term" value="F:calcium ion binding"/>
    <property type="evidence" value="ECO:0007669"/>
    <property type="project" value="InterPro"/>
</dbReference>
<dbReference type="SMART" id="SM00736">
    <property type="entry name" value="CADG"/>
    <property type="match status" value="1"/>
</dbReference>
<evidence type="ECO:0000313" key="2">
    <source>
        <dbReference type="EMBL" id="VFK00858.1"/>
    </source>
</evidence>
<dbReference type="Gene3D" id="2.60.40.10">
    <property type="entry name" value="Immunoglobulins"/>
    <property type="match status" value="1"/>
</dbReference>
<evidence type="ECO:0000259" key="1">
    <source>
        <dbReference type="SMART" id="SM00736"/>
    </source>
</evidence>
<sequence length="395" mass="42242">MDTGLALSDVDDEYMTGATVEITDGFQSAEDVLTVTLEDDGEIALISNADGLLVLEGRASKEAYESVLRSVTYQNTLEEVTTGERLVTFSVTDEDGALSDPATRIIDVIIMNNVSVVDSGGGETVTDADPAVGDVGVSIPTVTVLTPSTSSSGWGLNTPISITSPDRDYSGFTRGGAGDYRVMVSDSRIMSSARDMATRGAESAPSAPVCYGFGGDSLAVNRSIENIPVTIGGELRFQVPYDIFVHSNPEAEIQLQARQIDGSPLPDWLEFDPETGFFTGTVPETSAETVIALEIIARDISSGCEVAIPLGFCVVDDETQACRPESMEEWEEESGWDDDISHTNREFDFQDATLPAPIDQHVCRSTFSTQLSVVGRAGFVARQAAFIAMMDSHNV</sequence>
<dbReference type="AlphaFoldDB" id="A0A450V7V1"/>
<proteinExistence type="predicted"/>
<organism evidence="2">
    <name type="scientific">Candidatus Kentrum eta</name>
    <dbReference type="NCBI Taxonomy" id="2126337"/>
    <lineage>
        <taxon>Bacteria</taxon>
        <taxon>Pseudomonadati</taxon>
        <taxon>Pseudomonadota</taxon>
        <taxon>Gammaproteobacteria</taxon>
        <taxon>Candidatus Kentrum</taxon>
    </lineage>
</organism>
<dbReference type="SUPFAM" id="SSF49313">
    <property type="entry name" value="Cadherin-like"/>
    <property type="match status" value="1"/>
</dbReference>
<accession>A0A450V7V1</accession>
<protein>
    <recommendedName>
        <fullName evidence="1">Dystroglycan-type cadherin-like domain-containing protein</fullName>
    </recommendedName>
</protein>
<dbReference type="InterPro" id="IPR013783">
    <property type="entry name" value="Ig-like_fold"/>
</dbReference>
<reference evidence="2" key="1">
    <citation type="submission" date="2019-02" db="EMBL/GenBank/DDBJ databases">
        <authorList>
            <person name="Gruber-Vodicka R. H."/>
            <person name="Seah K. B. B."/>
        </authorList>
    </citation>
    <scope>NUCLEOTIDE SEQUENCE</scope>
    <source>
        <strain evidence="2">BECK_SA2B12</strain>
    </source>
</reference>
<dbReference type="GO" id="GO:0016020">
    <property type="term" value="C:membrane"/>
    <property type="evidence" value="ECO:0007669"/>
    <property type="project" value="InterPro"/>
</dbReference>
<dbReference type="InterPro" id="IPR006644">
    <property type="entry name" value="Cadg"/>
</dbReference>
<dbReference type="InterPro" id="IPR015919">
    <property type="entry name" value="Cadherin-like_sf"/>
</dbReference>
<dbReference type="Pfam" id="PF05345">
    <property type="entry name" value="He_PIG"/>
    <property type="match status" value="1"/>
</dbReference>